<dbReference type="AlphaFoldDB" id="A0AAV7T3K9"/>
<reference evidence="1" key="1">
    <citation type="journal article" date="2022" name="bioRxiv">
        <title>Sequencing and chromosome-scale assembly of the giantPleurodeles waltlgenome.</title>
        <authorList>
            <person name="Brown T."/>
            <person name="Elewa A."/>
            <person name="Iarovenko S."/>
            <person name="Subramanian E."/>
            <person name="Araus A.J."/>
            <person name="Petzold A."/>
            <person name="Susuki M."/>
            <person name="Suzuki K.-i.T."/>
            <person name="Hayashi T."/>
            <person name="Toyoda A."/>
            <person name="Oliveira C."/>
            <person name="Osipova E."/>
            <person name="Leigh N.D."/>
            <person name="Simon A."/>
            <person name="Yun M.H."/>
        </authorList>
    </citation>
    <scope>NUCLEOTIDE SEQUENCE</scope>
    <source>
        <strain evidence="1">20211129_DDA</strain>
        <tissue evidence="1">Liver</tissue>
    </source>
</reference>
<evidence type="ECO:0000313" key="1">
    <source>
        <dbReference type="EMBL" id="KAJ1170924.1"/>
    </source>
</evidence>
<sequence>MALRAWVESLSQENDEFGEHVNVLSEELPTADEGATHGFVLPVRAGSSVCSHGLTPEERREERKFQLQLAKLKMEAEERKAEGALAEKKLLLAHELSLKELDRKARQSESSIDGGSIHKVPEGDWMVCIHKNLVPSNVVGDDIDKWFSAYEVALMVHGVPEEQ</sequence>
<proteinExistence type="predicted"/>
<dbReference type="Proteomes" id="UP001066276">
    <property type="component" value="Chromosome 4_1"/>
</dbReference>
<evidence type="ECO:0000313" key="2">
    <source>
        <dbReference type="Proteomes" id="UP001066276"/>
    </source>
</evidence>
<comment type="caution">
    <text evidence="1">The sequence shown here is derived from an EMBL/GenBank/DDBJ whole genome shotgun (WGS) entry which is preliminary data.</text>
</comment>
<dbReference type="EMBL" id="JANPWB010000007">
    <property type="protein sequence ID" value="KAJ1170924.1"/>
    <property type="molecule type" value="Genomic_DNA"/>
</dbReference>
<organism evidence="1 2">
    <name type="scientific">Pleurodeles waltl</name>
    <name type="common">Iberian ribbed newt</name>
    <dbReference type="NCBI Taxonomy" id="8319"/>
    <lineage>
        <taxon>Eukaryota</taxon>
        <taxon>Metazoa</taxon>
        <taxon>Chordata</taxon>
        <taxon>Craniata</taxon>
        <taxon>Vertebrata</taxon>
        <taxon>Euteleostomi</taxon>
        <taxon>Amphibia</taxon>
        <taxon>Batrachia</taxon>
        <taxon>Caudata</taxon>
        <taxon>Salamandroidea</taxon>
        <taxon>Salamandridae</taxon>
        <taxon>Pleurodelinae</taxon>
        <taxon>Pleurodeles</taxon>
    </lineage>
</organism>
<accession>A0AAV7T3K9</accession>
<name>A0AAV7T3K9_PLEWA</name>
<keyword evidence="2" id="KW-1185">Reference proteome</keyword>
<protein>
    <submittedName>
        <fullName evidence="1">Uncharacterized protein</fullName>
    </submittedName>
</protein>
<gene>
    <name evidence="1" type="ORF">NDU88_002795</name>
</gene>